<dbReference type="PANTHER" id="PTHR39579:SF1">
    <property type="entry name" value="INNER MEMBRANE PROTEIN YHCB"/>
    <property type="match status" value="1"/>
</dbReference>
<keyword evidence="9" id="KW-0131">Cell cycle</keyword>
<accession>A0A1X7AR70</accession>
<evidence type="ECO:0000256" key="14">
    <source>
        <dbReference type="SAM" id="Phobius"/>
    </source>
</evidence>
<comment type="subcellular location">
    <subcellularLocation>
        <location evidence="1">Cell inner membrane</location>
        <topology evidence="1">Single-pass membrane protein</topology>
    </subcellularLocation>
</comment>
<dbReference type="Pfam" id="PF06295">
    <property type="entry name" value="ZapG-like"/>
    <property type="match status" value="1"/>
</dbReference>
<evidence type="ECO:0000256" key="3">
    <source>
        <dbReference type="ARBA" id="ARBA00022519"/>
    </source>
</evidence>
<dbReference type="OrthoDB" id="7068713at2"/>
<evidence type="ECO:0000256" key="12">
    <source>
        <dbReference type="ARBA" id="ARBA00035727"/>
    </source>
</evidence>
<dbReference type="Proteomes" id="UP000196573">
    <property type="component" value="Unassembled WGS sequence"/>
</dbReference>
<evidence type="ECO:0000256" key="10">
    <source>
        <dbReference type="ARBA" id="ARBA00035657"/>
    </source>
</evidence>
<dbReference type="GO" id="GO:0005886">
    <property type="term" value="C:plasma membrane"/>
    <property type="evidence" value="ECO:0007669"/>
    <property type="project" value="UniProtKB-SubCell"/>
</dbReference>
<comment type="similarity">
    <text evidence="10">Belongs to the ZapG family.</text>
</comment>
<evidence type="ECO:0000313" key="15">
    <source>
        <dbReference type="EMBL" id="SMA50588.1"/>
    </source>
</evidence>
<name>A0A1X7AR70_9GAMM</name>
<organism evidence="15 16">
    <name type="scientific">Parendozoicomonas haliclonae</name>
    <dbReference type="NCBI Taxonomy" id="1960125"/>
    <lineage>
        <taxon>Bacteria</taxon>
        <taxon>Pseudomonadati</taxon>
        <taxon>Pseudomonadota</taxon>
        <taxon>Gammaproteobacteria</taxon>
        <taxon>Oceanospirillales</taxon>
        <taxon>Endozoicomonadaceae</taxon>
        <taxon>Parendozoicomonas</taxon>
    </lineage>
</organism>
<keyword evidence="6" id="KW-0133">Cell shape</keyword>
<evidence type="ECO:0000313" key="16">
    <source>
        <dbReference type="Proteomes" id="UP000196573"/>
    </source>
</evidence>
<evidence type="ECO:0000256" key="7">
    <source>
        <dbReference type="ARBA" id="ARBA00022989"/>
    </source>
</evidence>
<keyword evidence="7 14" id="KW-1133">Transmembrane helix</keyword>
<evidence type="ECO:0000256" key="5">
    <source>
        <dbReference type="ARBA" id="ARBA00022692"/>
    </source>
</evidence>
<evidence type="ECO:0000256" key="4">
    <source>
        <dbReference type="ARBA" id="ARBA00022618"/>
    </source>
</evidence>
<keyword evidence="16" id="KW-1185">Reference proteome</keyword>
<dbReference type="GO" id="GO:0051301">
    <property type="term" value="P:cell division"/>
    <property type="evidence" value="ECO:0007669"/>
    <property type="project" value="UniProtKB-KW"/>
</dbReference>
<evidence type="ECO:0000256" key="8">
    <source>
        <dbReference type="ARBA" id="ARBA00023136"/>
    </source>
</evidence>
<feature type="transmembrane region" description="Helical" evidence="14">
    <location>
        <begin position="6"/>
        <end position="29"/>
    </location>
</feature>
<evidence type="ECO:0000256" key="6">
    <source>
        <dbReference type="ARBA" id="ARBA00022960"/>
    </source>
</evidence>
<keyword evidence="2" id="KW-1003">Cell membrane</keyword>
<proteinExistence type="inferred from homology"/>
<evidence type="ECO:0000256" key="2">
    <source>
        <dbReference type="ARBA" id="ARBA00022475"/>
    </source>
</evidence>
<sequence>MEITNLLWTVGGLAFFTGLVVGIVLYYFLAGGRAGGSSRTRIAELEAELKDYQNKVADHFSTSAHLVNRLTETYRDVHEHLATSANELCTDELTRHRLNDALLSSQALTRNANSALTEQPKDYAPKKVSDEGTLSENFRVADNQQDSDKDSAA</sequence>
<keyword evidence="3" id="KW-0997">Cell inner membrane</keyword>
<keyword evidence="4" id="KW-0132">Cell division</keyword>
<feature type="region of interest" description="Disordered" evidence="13">
    <location>
        <begin position="116"/>
        <end position="153"/>
    </location>
</feature>
<dbReference type="GO" id="GO:0008360">
    <property type="term" value="P:regulation of cell shape"/>
    <property type="evidence" value="ECO:0007669"/>
    <property type="project" value="UniProtKB-KW"/>
</dbReference>
<reference evidence="15 16" key="1">
    <citation type="submission" date="2017-03" db="EMBL/GenBank/DDBJ databases">
        <authorList>
            <person name="Afonso C.L."/>
            <person name="Miller P.J."/>
            <person name="Scott M.A."/>
            <person name="Spackman E."/>
            <person name="Goraichik I."/>
            <person name="Dimitrov K.M."/>
            <person name="Suarez D.L."/>
            <person name="Swayne D.E."/>
        </authorList>
    </citation>
    <scope>NUCLEOTIDE SEQUENCE [LARGE SCALE GENOMIC DNA]</scope>
    <source>
        <strain evidence="15">SB41UT1</strain>
    </source>
</reference>
<evidence type="ECO:0000256" key="13">
    <source>
        <dbReference type="SAM" id="MobiDB-lite"/>
    </source>
</evidence>
<keyword evidence="8 14" id="KW-0472">Membrane</keyword>
<dbReference type="AlphaFoldDB" id="A0A1X7AR70"/>
<evidence type="ECO:0000256" key="1">
    <source>
        <dbReference type="ARBA" id="ARBA00004377"/>
    </source>
</evidence>
<protein>
    <recommendedName>
        <fullName evidence="11">Z-ring associated protein G</fullName>
    </recommendedName>
    <alternativeName>
        <fullName evidence="12">Cell division protein ZapG</fullName>
    </alternativeName>
</protein>
<dbReference type="EMBL" id="FWPT01000013">
    <property type="protein sequence ID" value="SMA50588.1"/>
    <property type="molecule type" value="Genomic_DNA"/>
</dbReference>
<dbReference type="RefSeq" id="WP_087113018.1">
    <property type="nucleotide sequence ID" value="NZ_CBCSCN010000024.1"/>
</dbReference>
<feature type="compositionally biased region" description="Basic and acidic residues" evidence="13">
    <location>
        <begin position="119"/>
        <end position="130"/>
    </location>
</feature>
<evidence type="ECO:0000256" key="11">
    <source>
        <dbReference type="ARBA" id="ARBA00035703"/>
    </source>
</evidence>
<dbReference type="InterPro" id="IPR009386">
    <property type="entry name" value="ZapG-like"/>
</dbReference>
<evidence type="ECO:0000256" key="9">
    <source>
        <dbReference type="ARBA" id="ARBA00023306"/>
    </source>
</evidence>
<keyword evidence="5 14" id="KW-0812">Transmembrane</keyword>
<dbReference type="PANTHER" id="PTHR39579">
    <property type="entry name" value="INNER MEMBRANE PROTEIN YHCB"/>
    <property type="match status" value="1"/>
</dbReference>
<gene>
    <name evidence="15" type="ORF">EHSB41UT_04405</name>
</gene>